<dbReference type="HOGENOM" id="CLU_799378_0_0_1"/>
<dbReference type="Proteomes" id="UP000016922">
    <property type="component" value="Unassembled WGS sequence"/>
</dbReference>
<reference evidence="2 3" key="1">
    <citation type="journal article" date="2013" name="BMC Genomics">
        <title>Genomics-driven discovery of the pneumocandin biosynthetic gene cluster in the fungus Glarea lozoyensis.</title>
        <authorList>
            <person name="Chen L."/>
            <person name="Yue Q."/>
            <person name="Zhang X."/>
            <person name="Xiang M."/>
            <person name="Wang C."/>
            <person name="Li S."/>
            <person name="Che Y."/>
            <person name="Ortiz-Lopez F.J."/>
            <person name="Bills G.F."/>
            <person name="Liu X."/>
            <person name="An Z."/>
        </authorList>
    </citation>
    <scope>NUCLEOTIDE SEQUENCE [LARGE SCALE GENOMIC DNA]</scope>
    <source>
        <strain evidence="3">ATCC 20868 / MF5171</strain>
    </source>
</reference>
<sequence>MLAKLQLIAALQVFGVYASGFADIVLREVLLPRSPAPGLVGDAVNVFNGKRGIEARQAPASACGTVLDAISICESFSPGFLTFAPSSQAPCLCYSSGTWNPNFFDGAISTCVSYAKSASPTDYSAIAELNGFCTSVGNVRAATASLSASTIRLTGTPTASSTTISSATSASASSTSPTITSRPKTTSSLDSNPGCSTVSRLIDSCSSATRGFTDARVASQAACLCYSSSTWSPDNFDDGVRTCAEYVRTADPTDYSIFTALSGFCTSAGDVLAAVTVPTTRAPLTGNPNSPTVTGTPNTAAANGGGAVTVTAGAGQTNPPASGAGANRWNGVLSGVLAVAVSAVWFL</sequence>
<dbReference type="KEGG" id="glz:GLAREA_03689"/>
<evidence type="ECO:0000313" key="2">
    <source>
        <dbReference type="EMBL" id="EPE30722.1"/>
    </source>
</evidence>
<feature type="compositionally biased region" description="Low complexity" evidence="1">
    <location>
        <begin position="156"/>
        <end position="188"/>
    </location>
</feature>
<organism evidence="2 3">
    <name type="scientific">Glarea lozoyensis (strain ATCC 20868 / MF5171)</name>
    <dbReference type="NCBI Taxonomy" id="1116229"/>
    <lineage>
        <taxon>Eukaryota</taxon>
        <taxon>Fungi</taxon>
        <taxon>Dikarya</taxon>
        <taxon>Ascomycota</taxon>
        <taxon>Pezizomycotina</taxon>
        <taxon>Leotiomycetes</taxon>
        <taxon>Helotiales</taxon>
        <taxon>Helotiaceae</taxon>
        <taxon>Glarea</taxon>
    </lineage>
</organism>
<dbReference type="OrthoDB" id="4153189at2759"/>
<proteinExistence type="predicted"/>
<protein>
    <submittedName>
        <fullName evidence="2">Uncharacterized protein</fullName>
    </submittedName>
</protein>
<dbReference type="AlphaFoldDB" id="S3CWH2"/>
<name>S3CWH2_GLAL2</name>
<dbReference type="OMA" id="KTFATFC"/>
<gene>
    <name evidence="2" type="ORF">GLAREA_03689</name>
</gene>
<evidence type="ECO:0000256" key="1">
    <source>
        <dbReference type="SAM" id="MobiDB-lite"/>
    </source>
</evidence>
<evidence type="ECO:0000313" key="3">
    <source>
        <dbReference type="Proteomes" id="UP000016922"/>
    </source>
</evidence>
<dbReference type="RefSeq" id="XP_008082133.1">
    <property type="nucleotide sequence ID" value="XM_008083942.1"/>
</dbReference>
<dbReference type="EMBL" id="KE145363">
    <property type="protein sequence ID" value="EPE30722.1"/>
    <property type="molecule type" value="Genomic_DNA"/>
</dbReference>
<keyword evidence="3" id="KW-1185">Reference proteome</keyword>
<accession>S3CWH2</accession>
<feature type="region of interest" description="Disordered" evidence="1">
    <location>
        <begin position="155"/>
        <end position="194"/>
    </location>
</feature>
<dbReference type="GeneID" id="19462744"/>
<dbReference type="eggNOG" id="ENOG502T11E">
    <property type="taxonomic scope" value="Eukaryota"/>
</dbReference>